<protein>
    <recommendedName>
        <fullName evidence="3">Apea-like HEPN domain-containing protein</fullName>
    </recommendedName>
</protein>
<keyword evidence="2" id="KW-1185">Reference proteome</keyword>
<dbReference type="Proteomes" id="UP000198386">
    <property type="component" value="Unassembled WGS sequence"/>
</dbReference>
<evidence type="ECO:0000313" key="2">
    <source>
        <dbReference type="Proteomes" id="UP000198386"/>
    </source>
</evidence>
<dbReference type="OrthoDB" id="5138556at2"/>
<accession>A0A239BCY8</accession>
<dbReference type="AlphaFoldDB" id="A0A239BCY8"/>
<dbReference type="EMBL" id="FZOH01000002">
    <property type="protein sequence ID" value="SNS05569.1"/>
    <property type="molecule type" value="Genomic_DNA"/>
</dbReference>
<evidence type="ECO:0008006" key="3">
    <source>
        <dbReference type="Google" id="ProtNLM"/>
    </source>
</evidence>
<sequence length="326" mass="35914">MSETYDFRVRATLGDTTRIDSDLSELLLETDGGITVAIRTMADRPFRDSNEIQLRGSGYADETEARTAGETWRDAVTVGFARVQLAADFRERAPRGFIAPAHLDELRAAHPEVQQYNDDPGVLVFPSAPPALFHRIEARGVVVKRGEQVAAMVKEAHERGLGVSDVQRLAFDLWSASFSLSVADARFVMLTMALETLIEQVDRPLAVQEQLKKLVVSVEEAGLPEGDAASLVGGLRALRQESVGQAGRRLSTALADRLYLGMPALKFFSYCYGLRSTLVHGAHPRPSRDEVDLAAAHWSDSSVTCLHGNFSTFRCSEIRRRPCDQN</sequence>
<dbReference type="RefSeq" id="WP_089402875.1">
    <property type="nucleotide sequence ID" value="NZ_FZOH01000002.1"/>
</dbReference>
<organism evidence="1 2">
    <name type="scientific">Geodermatophilus saharensis</name>
    <dbReference type="NCBI Taxonomy" id="1137994"/>
    <lineage>
        <taxon>Bacteria</taxon>
        <taxon>Bacillati</taxon>
        <taxon>Actinomycetota</taxon>
        <taxon>Actinomycetes</taxon>
        <taxon>Geodermatophilales</taxon>
        <taxon>Geodermatophilaceae</taxon>
        <taxon>Geodermatophilus</taxon>
    </lineage>
</organism>
<gene>
    <name evidence="1" type="ORF">SAMN04488107_1087</name>
</gene>
<evidence type="ECO:0000313" key="1">
    <source>
        <dbReference type="EMBL" id="SNS05569.1"/>
    </source>
</evidence>
<name>A0A239BCY8_9ACTN</name>
<proteinExistence type="predicted"/>
<reference evidence="2" key="1">
    <citation type="submission" date="2017-06" db="EMBL/GenBank/DDBJ databases">
        <authorList>
            <person name="Varghese N."/>
            <person name="Submissions S."/>
        </authorList>
    </citation>
    <scope>NUCLEOTIDE SEQUENCE [LARGE SCALE GENOMIC DNA]</scope>
    <source>
        <strain evidence="2">DSM 45423</strain>
    </source>
</reference>